<accession>A0A0F9KJP8</accession>
<gene>
    <name evidence="1" type="ORF">LCGC14_1394820</name>
</gene>
<proteinExistence type="predicted"/>
<sequence length="255" mass="27473">MVQEPLDPRIVALERRVKDLEEQERLRTLGLVGGEVEDLQAQITQQRAVLANLIGDQTLGNVLLGPFPSSFSGQSLRRADALIYYPSGTLGNLLTTSTLSLVRGTYYASPIYIPQAPRTVREVVIDVDTALATATARVGLYRSDELLRPTEKLWDAGTFSLAATGLVRNTVSETLPRGLSWAVVQRDDVAGGPPILTSVENTDAGAWAILGYNATSLFAYLGWGKGGTAGPLPDRLPDVTDSEGGETPVVWFSFK</sequence>
<organism evidence="1">
    <name type="scientific">marine sediment metagenome</name>
    <dbReference type="NCBI Taxonomy" id="412755"/>
    <lineage>
        <taxon>unclassified sequences</taxon>
        <taxon>metagenomes</taxon>
        <taxon>ecological metagenomes</taxon>
    </lineage>
</organism>
<name>A0A0F9KJP8_9ZZZZ</name>
<reference evidence="1" key="1">
    <citation type="journal article" date="2015" name="Nature">
        <title>Complex archaea that bridge the gap between prokaryotes and eukaryotes.</title>
        <authorList>
            <person name="Spang A."/>
            <person name="Saw J.H."/>
            <person name="Jorgensen S.L."/>
            <person name="Zaremba-Niedzwiedzka K."/>
            <person name="Martijn J."/>
            <person name="Lind A.E."/>
            <person name="van Eijk R."/>
            <person name="Schleper C."/>
            <person name="Guy L."/>
            <person name="Ettema T.J."/>
        </authorList>
    </citation>
    <scope>NUCLEOTIDE SEQUENCE</scope>
</reference>
<dbReference type="EMBL" id="LAZR01009052">
    <property type="protein sequence ID" value="KKM74986.1"/>
    <property type="molecule type" value="Genomic_DNA"/>
</dbReference>
<evidence type="ECO:0000313" key="1">
    <source>
        <dbReference type="EMBL" id="KKM74986.1"/>
    </source>
</evidence>
<comment type="caution">
    <text evidence="1">The sequence shown here is derived from an EMBL/GenBank/DDBJ whole genome shotgun (WGS) entry which is preliminary data.</text>
</comment>
<dbReference type="AlphaFoldDB" id="A0A0F9KJP8"/>
<protein>
    <submittedName>
        <fullName evidence="1">Uncharacterized protein</fullName>
    </submittedName>
</protein>